<dbReference type="InterPro" id="IPR007712">
    <property type="entry name" value="RelE/ParE_toxin"/>
</dbReference>
<dbReference type="InterPro" id="IPR035093">
    <property type="entry name" value="RelE/ParE_toxin_dom_sf"/>
</dbReference>
<proteinExistence type="inferred from homology"/>
<organism evidence="3">
    <name type="scientific">hydrothermal vent metagenome</name>
    <dbReference type="NCBI Taxonomy" id="652676"/>
    <lineage>
        <taxon>unclassified sequences</taxon>
        <taxon>metagenomes</taxon>
        <taxon>ecological metagenomes</taxon>
    </lineage>
</organism>
<dbReference type="SUPFAM" id="SSF143011">
    <property type="entry name" value="RelE-like"/>
    <property type="match status" value="1"/>
</dbReference>
<accession>A0A1W1B8R3</accession>
<name>A0A1W1B8R3_9ZZZZ</name>
<evidence type="ECO:0000313" key="3">
    <source>
        <dbReference type="EMBL" id="SFV49941.1"/>
    </source>
</evidence>
<gene>
    <name evidence="3" type="ORF">MNB_SM-7-1494</name>
</gene>
<evidence type="ECO:0000256" key="2">
    <source>
        <dbReference type="ARBA" id="ARBA00022649"/>
    </source>
</evidence>
<sequence>MKEFEVIWTKNAEYDLEEIIEYIKIDSIKTAKDIFFQIKEQCNTLSTFPKAKRVVPELQHIGILQYRELIYKRWRIIYKIEDNKVYVLIVVDSSRDIEDILFRRLLLEERNI</sequence>
<evidence type="ECO:0000256" key="1">
    <source>
        <dbReference type="ARBA" id="ARBA00006226"/>
    </source>
</evidence>
<dbReference type="AlphaFoldDB" id="A0A1W1B8R3"/>
<dbReference type="Gene3D" id="3.30.2310.20">
    <property type="entry name" value="RelE-like"/>
    <property type="match status" value="1"/>
</dbReference>
<dbReference type="EMBL" id="FPHB01000006">
    <property type="protein sequence ID" value="SFV49941.1"/>
    <property type="molecule type" value="Genomic_DNA"/>
</dbReference>
<reference evidence="3" key="1">
    <citation type="submission" date="2016-10" db="EMBL/GenBank/DDBJ databases">
        <authorList>
            <person name="de Groot N.N."/>
        </authorList>
    </citation>
    <scope>NUCLEOTIDE SEQUENCE</scope>
</reference>
<comment type="similarity">
    <text evidence="1">Belongs to the RelE toxin family.</text>
</comment>
<dbReference type="Pfam" id="PF05016">
    <property type="entry name" value="ParE_toxin"/>
    <property type="match status" value="1"/>
</dbReference>
<keyword evidence="2" id="KW-1277">Toxin-antitoxin system</keyword>
<protein>
    <submittedName>
        <fullName evidence="3">Death on curing protein, Doc toxin</fullName>
    </submittedName>
</protein>
<dbReference type="PANTHER" id="PTHR33755">
    <property type="entry name" value="TOXIN PARE1-RELATED"/>
    <property type="match status" value="1"/>
</dbReference>
<dbReference type="InterPro" id="IPR051803">
    <property type="entry name" value="TA_system_RelE-like_toxin"/>
</dbReference>
<dbReference type="PANTHER" id="PTHR33755:SF5">
    <property type="entry name" value="TYPE II TOXIN-ANTITOXIN SYSTEM RELE_PARE FAMILY TOXIN"/>
    <property type="match status" value="1"/>
</dbReference>